<dbReference type="PANTHER" id="PTHR46825">
    <property type="entry name" value="D-ALANYL-D-ALANINE-CARBOXYPEPTIDASE/ENDOPEPTIDASE AMPH"/>
    <property type="match status" value="1"/>
</dbReference>
<dbReference type="PANTHER" id="PTHR46825:SF9">
    <property type="entry name" value="BETA-LACTAMASE-RELATED DOMAIN-CONTAINING PROTEIN"/>
    <property type="match status" value="1"/>
</dbReference>
<organism evidence="3 4">
    <name type="scientific">Marinitenerispora sediminis</name>
    <dbReference type="NCBI Taxonomy" id="1931232"/>
    <lineage>
        <taxon>Bacteria</taxon>
        <taxon>Bacillati</taxon>
        <taxon>Actinomycetota</taxon>
        <taxon>Actinomycetes</taxon>
        <taxon>Streptosporangiales</taxon>
        <taxon>Nocardiopsidaceae</taxon>
        <taxon>Marinitenerispora</taxon>
    </lineage>
</organism>
<keyword evidence="3" id="KW-0378">Hydrolase</keyword>
<evidence type="ECO:0000313" key="4">
    <source>
        <dbReference type="Proteomes" id="UP000253318"/>
    </source>
</evidence>
<comment type="caution">
    <text evidence="3">The sequence shown here is derived from an EMBL/GenBank/DDBJ whole genome shotgun (WGS) entry which is preliminary data.</text>
</comment>
<dbReference type="OrthoDB" id="4281716at2"/>
<protein>
    <submittedName>
        <fullName evidence="3">Serine hydrolase</fullName>
    </submittedName>
</protein>
<reference evidence="3 4" key="1">
    <citation type="submission" date="2018-04" db="EMBL/GenBank/DDBJ databases">
        <title>Novel actinobacteria from marine sediment.</title>
        <authorList>
            <person name="Ng Z.Y."/>
            <person name="Tan G.Y.A."/>
        </authorList>
    </citation>
    <scope>NUCLEOTIDE SEQUENCE [LARGE SCALE GENOMIC DNA]</scope>
    <source>
        <strain evidence="3 4">TPS81</strain>
    </source>
</reference>
<feature type="transmembrane region" description="Helical" evidence="1">
    <location>
        <begin position="574"/>
        <end position="600"/>
    </location>
</feature>
<dbReference type="GO" id="GO:0016787">
    <property type="term" value="F:hydrolase activity"/>
    <property type="evidence" value="ECO:0007669"/>
    <property type="project" value="UniProtKB-KW"/>
</dbReference>
<dbReference type="Proteomes" id="UP000253318">
    <property type="component" value="Unassembled WGS sequence"/>
</dbReference>
<dbReference type="InterPro" id="IPR012338">
    <property type="entry name" value="Beta-lactam/transpept-like"/>
</dbReference>
<dbReference type="EMBL" id="QEIN01000098">
    <property type="protein sequence ID" value="RCV58321.1"/>
    <property type="molecule type" value="Genomic_DNA"/>
</dbReference>
<dbReference type="SUPFAM" id="SSF56601">
    <property type="entry name" value="beta-lactamase/transpeptidase-like"/>
    <property type="match status" value="1"/>
</dbReference>
<dbReference type="AlphaFoldDB" id="A0A368T507"/>
<proteinExistence type="predicted"/>
<keyword evidence="1" id="KW-0812">Transmembrane</keyword>
<feature type="domain" description="Beta-lactamase-related" evidence="2">
    <location>
        <begin position="74"/>
        <end position="396"/>
    </location>
</feature>
<sequence>MEPARPGPSQRGSRSRRGIGARITALVAAGLAAAAITGCGAPAAAGAPAPPIPAPAAAGDLTEADVNAWLDGFMPAALEDAGIAGGAVSVVHDGEVLTARGYGYSDTGTGDGEPRPVDPEETLFRVGSVSKLFTATAVMQLVESGDLDLDADVSEYLDFELPRRFEGDITLRHLLTHTAGFEERIGGLIGSEGGTVDLREAATADPPEQIFEPGTVPAYSNYGNMLAGYVVERVSGTRFEEYVRQNILDRTGMASSTFEQPLPEDLRERMSNGYAVDSDPAAPFETIGTPPAGSLTASATDMARFMQAQLGETGPEQALLDRETLALMHEPALTSDTLGTLADGQRMTLGFFDESRNGRRIIGHGGDTNYFHSHLQIYPEERTGIFVTLNGGGSAALDSLTLRSSLLSGFADRYFPSEGGQAQVESTAAEHAAMAEGRYESSRSMQSTFLSATRALNQTTVTARGDGTILISPGPETVHPTVYEEIAPWVWQEVGGQRIVTMRVAGGQVQEIGYASAFTLTRVDPVHDSAVVLPILLFSVSVLLVSLLSLPIGAIARRCLSAPAHRRPGRVARVLTRLCSLGAVLALAGWAGSIVMIMGLQDVPEAAIRVIQAAQWLGVAGVLPAAVSLVVDIHRRAGWARVLGSALVLAALVGTAWLAVLFNLLVPNVSY</sequence>
<evidence type="ECO:0000313" key="3">
    <source>
        <dbReference type="EMBL" id="RCV58321.1"/>
    </source>
</evidence>
<name>A0A368T507_9ACTN</name>
<dbReference type="InterPro" id="IPR001466">
    <property type="entry name" value="Beta-lactam-related"/>
</dbReference>
<dbReference type="InterPro" id="IPR050491">
    <property type="entry name" value="AmpC-like"/>
</dbReference>
<dbReference type="Pfam" id="PF00144">
    <property type="entry name" value="Beta-lactamase"/>
    <property type="match status" value="1"/>
</dbReference>
<keyword evidence="4" id="KW-1185">Reference proteome</keyword>
<feature type="transmembrane region" description="Helical" evidence="1">
    <location>
        <begin position="531"/>
        <end position="553"/>
    </location>
</feature>
<feature type="transmembrane region" description="Helical" evidence="1">
    <location>
        <begin position="606"/>
        <end position="631"/>
    </location>
</feature>
<gene>
    <name evidence="3" type="ORF">DEF24_13895</name>
</gene>
<keyword evidence="1" id="KW-1133">Transmembrane helix</keyword>
<dbReference type="Gene3D" id="3.40.710.10">
    <property type="entry name" value="DD-peptidase/beta-lactamase superfamily"/>
    <property type="match status" value="1"/>
</dbReference>
<accession>A0A368T507</accession>
<evidence type="ECO:0000259" key="2">
    <source>
        <dbReference type="Pfam" id="PF00144"/>
    </source>
</evidence>
<keyword evidence="1" id="KW-0472">Membrane</keyword>
<feature type="transmembrane region" description="Helical" evidence="1">
    <location>
        <begin position="643"/>
        <end position="666"/>
    </location>
</feature>
<evidence type="ECO:0000256" key="1">
    <source>
        <dbReference type="SAM" id="Phobius"/>
    </source>
</evidence>